<dbReference type="PANTHER" id="PTHR30352">
    <property type="entry name" value="PYRUVATE FORMATE-LYASE-ACTIVATING ENZYME"/>
    <property type="match status" value="1"/>
</dbReference>
<dbReference type="PANTHER" id="PTHR30352:SF13">
    <property type="entry name" value="GLYCYL-RADICAL ENZYME ACTIVATING ENZYME YJJW-RELATED"/>
    <property type="match status" value="1"/>
</dbReference>
<dbReference type="SFLD" id="SFLDG01066">
    <property type="entry name" value="organic_radical-activating_enz"/>
    <property type="match status" value="1"/>
</dbReference>
<feature type="domain" description="Radical SAM core" evidence="9">
    <location>
        <begin position="26"/>
        <end position="280"/>
    </location>
</feature>
<keyword evidence="5" id="KW-0408">Iron</keyword>
<evidence type="ECO:0000256" key="5">
    <source>
        <dbReference type="ARBA" id="ARBA00023004"/>
    </source>
</evidence>
<organism evidence="10 11">
    <name type="scientific">Clostridium frigidicarnis</name>
    <dbReference type="NCBI Taxonomy" id="84698"/>
    <lineage>
        <taxon>Bacteria</taxon>
        <taxon>Bacillati</taxon>
        <taxon>Bacillota</taxon>
        <taxon>Clostridia</taxon>
        <taxon>Eubacteriales</taxon>
        <taxon>Clostridiaceae</taxon>
        <taxon>Clostridium</taxon>
    </lineage>
</organism>
<keyword evidence="4" id="KW-0479">Metal-binding</keyword>
<dbReference type="InterPro" id="IPR058240">
    <property type="entry name" value="rSAM_sf"/>
</dbReference>
<evidence type="ECO:0000256" key="7">
    <source>
        <dbReference type="ARBA" id="ARBA00047365"/>
    </source>
</evidence>
<dbReference type="Pfam" id="PF00037">
    <property type="entry name" value="Fer4"/>
    <property type="match status" value="1"/>
</dbReference>
<dbReference type="GO" id="GO:0051539">
    <property type="term" value="F:4 iron, 4 sulfur cluster binding"/>
    <property type="evidence" value="ECO:0007669"/>
    <property type="project" value="UniProtKB-KW"/>
</dbReference>
<dbReference type="InterPro" id="IPR012839">
    <property type="entry name" value="Organic_radical_activase"/>
</dbReference>
<evidence type="ECO:0000313" key="10">
    <source>
        <dbReference type="EMBL" id="SFA83810.1"/>
    </source>
</evidence>
<sequence>MEIFTIERLDSMVYGYINRIIPFSSVDGPGNRTSIFFQECNFNCIYCHNPETINTCVNCGKCIEVCKTGAIKNILGEIVWDYSKCCNCDSCIKICKNNSSPKIKKFTPQNLMNEIEKYKNFIQGITVSGGECTIQEEFIIELFKIARNNGLTCFIDSNGFKDFKEMTELLSLTDKVMLDVKSWDKAIHKEFIGEDNTNVLKNLKYLASMDKLYEVRTVVVPDMFKNEDTVYNVSKFIGESNLNIRYKLIKFRAMGVREEIKDMKSPSDEYMNKLKEIAYKNGCEDVVIV</sequence>
<proteinExistence type="predicted"/>
<dbReference type="InterPro" id="IPR013785">
    <property type="entry name" value="Aldolase_TIM"/>
</dbReference>
<gene>
    <name evidence="10" type="ORF">SAMN04488528_100453</name>
</gene>
<keyword evidence="2" id="KW-0004">4Fe-4S</keyword>
<dbReference type="Gene3D" id="3.20.20.70">
    <property type="entry name" value="Aldolase class I"/>
    <property type="match status" value="1"/>
</dbReference>
<keyword evidence="11" id="KW-1185">Reference proteome</keyword>
<evidence type="ECO:0000259" key="8">
    <source>
        <dbReference type="PROSITE" id="PS51379"/>
    </source>
</evidence>
<dbReference type="SFLD" id="SFLDF00392">
    <property type="entry name" value="YjjI_activase"/>
    <property type="match status" value="1"/>
</dbReference>
<dbReference type="GO" id="GO:0046872">
    <property type="term" value="F:metal ion binding"/>
    <property type="evidence" value="ECO:0007669"/>
    <property type="project" value="UniProtKB-KW"/>
</dbReference>
<dbReference type="Pfam" id="PF04055">
    <property type="entry name" value="Radical_SAM"/>
    <property type="match status" value="1"/>
</dbReference>
<dbReference type="SUPFAM" id="SSF102114">
    <property type="entry name" value="Radical SAM enzymes"/>
    <property type="match status" value="1"/>
</dbReference>
<dbReference type="PROSITE" id="PS51918">
    <property type="entry name" value="RADICAL_SAM"/>
    <property type="match status" value="1"/>
</dbReference>
<dbReference type="InterPro" id="IPR023912">
    <property type="entry name" value="YjjW_bact"/>
</dbReference>
<evidence type="ECO:0000313" key="11">
    <source>
        <dbReference type="Proteomes" id="UP000198619"/>
    </source>
</evidence>
<evidence type="ECO:0000256" key="6">
    <source>
        <dbReference type="ARBA" id="ARBA00023014"/>
    </source>
</evidence>
<dbReference type="SFLD" id="SFLDG01118">
    <property type="entry name" value="activating_enzymes__group_2"/>
    <property type="match status" value="1"/>
</dbReference>
<name>A0A1I0W699_9CLOT</name>
<feature type="domain" description="4Fe-4S ferredoxin-type" evidence="8">
    <location>
        <begin position="49"/>
        <end position="77"/>
    </location>
</feature>
<reference evidence="10 11" key="1">
    <citation type="submission" date="2016-10" db="EMBL/GenBank/DDBJ databases">
        <authorList>
            <person name="de Groot N.N."/>
        </authorList>
    </citation>
    <scope>NUCLEOTIDE SEQUENCE [LARGE SCALE GENOMIC DNA]</scope>
    <source>
        <strain evidence="10 11">DSM 12271</strain>
    </source>
</reference>
<dbReference type="InterPro" id="IPR017896">
    <property type="entry name" value="4Fe4S_Fe-S-bd"/>
</dbReference>
<comment type="catalytic activity">
    <reaction evidence="7">
        <text>glycyl-[protein] + reduced [flavodoxin] + S-adenosyl-L-methionine = glycin-2-yl radical-[protein] + semiquinone [flavodoxin] + 5'-deoxyadenosine + L-methionine + H(+)</text>
        <dbReference type="Rhea" id="RHEA:61976"/>
        <dbReference type="Rhea" id="RHEA-COMP:10622"/>
        <dbReference type="Rhea" id="RHEA-COMP:14480"/>
        <dbReference type="Rhea" id="RHEA-COMP:15993"/>
        <dbReference type="Rhea" id="RHEA-COMP:15994"/>
        <dbReference type="ChEBI" id="CHEBI:15378"/>
        <dbReference type="ChEBI" id="CHEBI:17319"/>
        <dbReference type="ChEBI" id="CHEBI:29947"/>
        <dbReference type="ChEBI" id="CHEBI:32722"/>
        <dbReference type="ChEBI" id="CHEBI:57618"/>
        <dbReference type="ChEBI" id="CHEBI:57844"/>
        <dbReference type="ChEBI" id="CHEBI:59789"/>
        <dbReference type="ChEBI" id="CHEBI:140311"/>
    </reaction>
</comment>
<dbReference type="PIRSF" id="PIRSF000371">
    <property type="entry name" value="PFL_act_enz"/>
    <property type="match status" value="1"/>
</dbReference>
<dbReference type="GO" id="GO:0016491">
    <property type="term" value="F:oxidoreductase activity"/>
    <property type="evidence" value="ECO:0007669"/>
    <property type="project" value="InterPro"/>
</dbReference>
<comment type="cofactor">
    <cofactor evidence="1">
        <name>[4Fe-4S] cluster</name>
        <dbReference type="ChEBI" id="CHEBI:49883"/>
    </cofactor>
</comment>
<dbReference type="Proteomes" id="UP000198619">
    <property type="component" value="Unassembled WGS sequence"/>
</dbReference>
<dbReference type="InterPro" id="IPR040074">
    <property type="entry name" value="BssD/PflA/YjjW"/>
</dbReference>
<evidence type="ECO:0000256" key="3">
    <source>
        <dbReference type="ARBA" id="ARBA00022691"/>
    </source>
</evidence>
<evidence type="ECO:0000256" key="4">
    <source>
        <dbReference type="ARBA" id="ARBA00022723"/>
    </source>
</evidence>
<evidence type="ECO:0000256" key="1">
    <source>
        <dbReference type="ARBA" id="ARBA00001966"/>
    </source>
</evidence>
<protein>
    <submittedName>
        <fullName evidence="10">Glycine radical enzyme activase, YjjW family</fullName>
    </submittedName>
</protein>
<dbReference type="PROSITE" id="PS51379">
    <property type="entry name" value="4FE4S_FER_2"/>
    <property type="match status" value="1"/>
</dbReference>
<keyword evidence="6" id="KW-0411">Iron-sulfur</keyword>
<dbReference type="InterPro" id="IPR007197">
    <property type="entry name" value="rSAM"/>
</dbReference>
<dbReference type="NCBIfam" id="TIGR04041">
    <property type="entry name" value="activase_YjjW"/>
    <property type="match status" value="1"/>
</dbReference>
<dbReference type="SFLD" id="SFLDS00029">
    <property type="entry name" value="Radical_SAM"/>
    <property type="match status" value="1"/>
</dbReference>
<keyword evidence="3" id="KW-0949">S-adenosyl-L-methionine</keyword>
<evidence type="ECO:0000259" key="9">
    <source>
        <dbReference type="PROSITE" id="PS51918"/>
    </source>
</evidence>
<dbReference type="Gene3D" id="3.30.70.20">
    <property type="match status" value="1"/>
</dbReference>
<evidence type="ECO:0000256" key="2">
    <source>
        <dbReference type="ARBA" id="ARBA00022485"/>
    </source>
</evidence>
<dbReference type="STRING" id="84698.SAMN04488528_100453"/>
<dbReference type="InterPro" id="IPR034457">
    <property type="entry name" value="Organic_radical-activating"/>
</dbReference>
<accession>A0A1I0W699</accession>
<dbReference type="SUPFAM" id="SSF54862">
    <property type="entry name" value="4Fe-4S ferredoxins"/>
    <property type="match status" value="1"/>
</dbReference>
<dbReference type="EMBL" id="FOKI01000004">
    <property type="protein sequence ID" value="SFA83810.1"/>
    <property type="molecule type" value="Genomic_DNA"/>
</dbReference>
<dbReference type="AlphaFoldDB" id="A0A1I0W699"/>